<comment type="caution">
    <text evidence="1">The sequence shown here is derived from an EMBL/GenBank/DDBJ whole genome shotgun (WGS) entry which is preliminary data.</text>
</comment>
<dbReference type="EMBL" id="CAJVPI010001408">
    <property type="protein sequence ID" value="CAG8611348.1"/>
    <property type="molecule type" value="Genomic_DNA"/>
</dbReference>
<accession>A0A9N9CTC7</accession>
<dbReference type="Proteomes" id="UP000789739">
    <property type="component" value="Unassembled WGS sequence"/>
</dbReference>
<dbReference type="AlphaFoldDB" id="A0A9N9CTC7"/>
<name>A0A9N9CTC7_9GLOM</name>
<protein>
    <submittedName>
        <fullName evidence="1">2917_t:CDS:1</fullName>
    </submittedName>
</protein>
<reference evidence="1" key="1">
    <citation type="submission" date="2021-06" db="EMBL/GenBank/DDBJ databases">
        <authorList>
            <person name="Kallberg Y."/>
            <person name="Tangrot J."/>
            <person name="Rosling A."/>
        </authorList>
    </citation>
    <scope>NUCLEOTIDE SEQUENCE</scope>
    <source>
        <strain evidence="1">BR232B</strain>
    </source>
</reference>
<evidence type="ECO:0000313" key="2">
    <source>
        <dbReference type="Proteomes" id="UP000789739"/>
    </source>
</evidence>
<evidence type="ECO:0000313" key="1">
    <source>
        <dbReference type="EMBL" id="CAG8611348.1"/>
    </source>
</evidence>
<sequence length="77" mass="8972">MSSIMKHDMNISRDATNAHDDDIRQLAIQPLYRIKVKLSVSKNVLFRDSAPVHVLIDSPSHTWDLVLPRWNSWFTGW</sequence>
<gene>
    <name evidence="1" type="ORF">PBRASI_LOCUS8187</name>
</gene>
<keyword evidence="2" id="KW-1185">Reference proteome</keyword>
<organism evidence="1 2">
    <name type="scientific">Paraglomus brasilianum</name>
    <dbReference type="NCBI Taxonomy" id="144538"/>
    <lineage>
        <taxon>Eukaryota</taxon>
        <taxon>Fungi</taxon>
        <taxon>Fungi incertae sedis</taxon>
        <taxon>Mucoromycota</taxon>
        <taxon>Glomeromycotina</taxon>
        <taxon>Glomeromycetes</taxon>
        <taxon>Paraglomerales</taxon>
        <taxon>Paraglomeraceae</taxon>
        <taxon>Paraglomus</taxon>
    </lineage>
</organism>
<proteinExistence type="predicted"/>